<proteinExistence type="predicted"/>
<sequence length="239" mass="26311">MPIVQVSLQVGNLHTPASSNSKSAICYSSPDGTTSSLPTASQKLEHQHRSRRQQPGASTEKRQSFSPPESSVSLLQNPPLRDGPFKLWTSDSKTRKQTPVLLVQASFFPPNNLILSITLPLAPSAHLCIPAAVYPSRLSRDSFSITLLPATTGILITHWQFTRAEWWCSLDWPPPPVVLESGFLLRFTRYAAPHTLSPQQCSLLAQTERTGSVASGEDVYVEMREDHSVAVSPFVSAHW</sequence>
<reference evidence="2 3" key="1">
    <citation type="submission" date="2018-11" db="EMBL/GenBank/DDBJ databases">
        <title>Genome assembly of Steccherinum ochraceum LE-BIN_3174, the white-rot fungus of the Steccherinaceae family (The Residual Polyporoid clade, Polyporales, Basidiomycota).</title>
        <authorList>
            <person name="Fedorova T.V."/>
            <person name="Glazunova O.A."/>
            <person name="Landesman E.O."/>
            <person name="Moiseenko K.V."/>
            <person name="Psurtseva N.V."/>
            <person name="Savinova O.S."/>
            <person name="Shakhova N.V."/>
            <person name="Tyazhelova T.V."/>
            <person name="Vasina D.V."/>
        </authorList>
    </citation>
    <scope>NUCLEOTIDE SEQUENCE [LARGE SCALE GENOMIC DNA]</scope>
    <source>
        <strain evidence="2 3">LE-BIN_3174</strain>
    </source>
</reference>
<feature type="region of interest" description="Disordered" evidence="1">
    <location>
        <begin position="12"/>
        <end position="89"/>
    </location>
</feature>
<dbReference type="AlphaFoldDB" id="A0A4R0R5S1"/>
<evidence type="ECO:0000256" key="1">
    <source>
        <dbReference type="SAM" id="MobiDB-lite"/>
    </source>
</evidence>
<comment type="caution">
    <text evidence="2">The sequence shown here is derived from an EMBL/GenBank/DDBJ whole genome shotgun (WGS) entry which is preliminary data.</text>
</comment>
<keyword evidence="3" id="KW-1185">Reference proteome</keyword>
<dbReference type="Proteomes" id="UP000292702">
    <property type="component" value="Unassembled WGS sequence"/>
</dbReference>
<evidence type="ECO:0000313" key="3">
    <source>
        <dbReference type="Proteomes" id="UP000292702"/>
    </source>
</evidence>
<protein>
    <submittedName>
        <fullName evidence="2">Uncharacterized protein</fullName>
    </submittedName>
</protein>
<dbReference type="EMBL" id="RWJN01000457">
    <property type="protein sequence ID" value="TCD61523.1"/>
    <property type="molecule type" value="Genomic_DNA"/>
</dbReference>
<evidence type="ECO:0000313" key="2">
    <source>
        <dbReference type="EMBL" id="TCD61523.1"/>
    </source>
</evidence>
<feature type="compositionally biased region" description="Polar residues" evidence="1">
    <location>
        <begin position="12"/>
        <end position="23"/>
    </location>
</feature>
<feature type="compositionally biased region" description="Polar residues" evidence="1">
    <location>
        <begin position="30"/>
        <end position="42"/>
    </location>
</feature>
<organism evidence="2 3">
    <name type="scientific">Steccherinum ochraceum</name>
    <dbReference type="NCBI Taxonomy" id="92696"/>
    <lineage>
        <taxon>Eukaryota</taxon>
        <taxon>Fungi</taxon>
        <taxon>Dikarya</taxon>
        <taxon>Basidiomycota</taxon>
        <taxon>Agaricomycotina</taxon>
        <taxon>Agaricomycetes</taxon>
        <taxon>Polyporales</taxon>
        <taxon>Steccherinaceae</taxon>
        <taxon>Steccherinum</taxon>
    </lineage>
</organism>
<gene>
    <name evidence="2" type="ORF">EIP91_008294</name>
</gene>
<name>A0A4R0R5S1_9APHY</name>
<feature type="compositionally biased region" description="Polar residues" evidence="1">
    <location>
        <begin position="64"/>
        <end position="76"/>
    </location>
</feature>
<accession>A0A4R0R5S1</accession>